<keyword evidence="2" id="KW-0645">Protease</keyword>
<accession>A0A024HIK6</accession>
<dbReference type="GO" id="GO:0006508">
    <property type="term" value="P:proteolysis"/>
    <property type="evidence" value="ECO:0007669"/>
    <property type="project" value="UniProtKB-KW"/>
</dbReference>
<feature type="domain" description="Transglutaminase-like" evidence="1">
    <location>
        <begin position="21"/>
        <end position="136"/>
    </location>
</feature>
<dbReference type="Proteomes" id="UP000025241">
    <property type="component" value="Chromosome I"/>
</dbReference>
<dbReference type="HOGENOM" id="CLU_087197_0_0_6"/>
<protein>
    <submittedName>
        <fullName evidence="2">Cysteine protease-like protein</fullName>
    </submittedName>
</protein>
<dbReference type="AlphaFoldDB" id="A0A024HIK6"/>
<dbReference type="PANTHER" id="PTHR33490:SF3">
    <property type="entry name" value="CONSERVED INTEGRAL MEMBRANE PROTEIN"/>
    <property type="match status" value="1"/>
</dbReference>
<dbReference type="GO" id="GO:0008233">
    <property type="term" value="F:peptidase activity"/>
    <property type="evidence" value="ECO:0007669"/>
    <property type="project" value="UniProtKB-KW"/>
</dbReference>
<dbReference type="InterPro" id="IPR038765">
    <property type="entry name" value="Papain-like_cys_pep_sf"/>
</dbReference>
<dbReference type="Pfam" id="PF01841">
    <property type="entry name" value="Transglut_core"/>
    <property type="match status" value="1"/>
</dbReference>
<reference evidence="2 3" key="1">
    <citation type="submission" date="2013-03" db="EMBL/GenBank/DDBJ databases">
        <authorList>
            <person name="Linke B."/>
        </authorList>
    </citation>
    <scope>NUCLEOTIDE SEQUENCE [LARGE SCALE GENOMIC DNA]</scope>
    <source>
        <strain evidence="2 3">B13</strain>
    </source>
</reference>
<dbReference type="Gene3D" id="3.10.620.30">
    <property type="match status" value="1"/>
</dbReference>
<keyword evidence="3" id="KW-1185">Reference proteome</keyword>
<organism evidence="2 3">
    <name type="scientific">Pseudomonas knackmussii (strain DSM 6978 / CCUG 54928 / LMG 23759 / B13)</name>
    <dbReference type="NCBI Taxonomy" id="1301098"/>
    <lineage>
        <taxon>Bacteria</taxon>
        <taxon>Pseudomonadati</taxon>
        <taxon>Pseudomonadota</taxon>
        <taxon>Gammaproteobacteria</taxon>
        <taxon>Pseudomonadales</taxon>
        <taxon>Pseudomonadaceae</taxon>
        <taxon>Pseudomonas</taxon>
    </lineage>
</organism>
<sequence length="223" mass="25154">MQEYLEPGQYLDSDHPAVIEFAERHRGASADLREQAVELYYAVRDGIRYNPYVFSLDPQTLKASHALQTGQTYCVPKAALLAACARHCGIPARIGLADVKNHLASGRMVEMLRSDMFAMHGYTELFLDGRWVKATPAFNLALCEAFGVQPLEFDGREDSVFHEFDGDGRRHMEYLREHGVFADVPEALFFDHLRLCYPHLFEVGATPLSGDMQAEAPKHEGHR</sequence>
<evidence type="ECO:0000313" key="2">
    <source>
        <dbReference type="EMBL" id="CDF84865.1"/>
    </source>
</evidence>
<dbReference type="STRING" id="1301098.PKB_3522"/>
<dbReference type="PATRIC" id="fig|1301098.3.peg.3542"/>
<dbReference type="PANTHER" id="PTHR33490">
    <property type="entry name" value="BLR5614 PROTEIN-RELATED"/>
    <property type="match status" value="1"/>
</dbReference>
<dbReference type="InterPro" id="IPR002931">
    <property type="entry name" value="Transglutaminase-like"/>
</dbReference>
<dbReference type="RefSeq" id="WP_043253358.1">
    <property type="nucleotide sequence ID" value="NZ_HG322950.1"/>
</dbReference>
<dbReference type="OrthoDB" id="4697328at2"/>
<evidence type="ECO:0000313" key="3">
    <source>
        <dbReference type="Proteomes" id="UP000025241"/>
    </source>
</evidence>
<gene>
    <name evidence="2" type="ORF">PKB_3522</name>
</gene>
<dbReference type="SUPFAM" id="SSF54001">
    <property type="entry name" value="Cysteine proteinases"/>
    <property type="match status" value="1"/>
</dbReference>
<keyword evidence="2" id="KW-0378">Hydrolase</keyword>
<dbReference type="EMBL" id="HG322950">
    <property type="protein sequence ID" value="CDF84865.1"/>
    <property type="molecule type" value="Genomic_DNA"/>
</dbReference>
<dbReference type="eggNOG" id="COG1305">
    <property type="taxonomic scope" value="Bacteria"/>
</dbReference>
<reference evidence="2 3" key="2">
    <citation type="submission" date="2014-05" db="EMBL/GenBank/DDBJ databases">
        <title>Genome sequence of the 3-chlorobenzoate degrading bacterium Pseudomonas knackmussii B13 shows multiple evidence for horizontal gene transfer.</title>
        <authorList>
            <person name="Miyazaki R."/>
            <person name="Bertelli C."/>
            <person name="Falquet L."/>
            <person name="Robinson-Rechavi M."/>
            <person name="Gharib W."/>
            <person name="Roy S."/>
            <person name="Van der Meer J.R."/>
        </authorList>
    </citation>
    <scope>NUCLEOTIDE SEQUENCE [LARGE SCALE GENOMIC DNA]</scope>
    <source>
        <strain evidence="2 3">B13</strain>
    </source>
</reference>
<dbReference type="KEGG" id="pkc:PKB_3522"/>
<name>A0A024HIK6_PSEKB</name>
<evidence type="ECO:0000259" key="1">
    <source>
        <dbReference type="Pfam" id="PF01841"/>
    </source>
</evidence>
<proteinExistence type="predicted"/>